<evidence type="ECO:0000256" key="4">
    <source>
        <dbReference type="ARBA" id="ARBA00022833"/>
    </source>
</evidence>
<gene>
    <name evidence="6" type="primary">dabA</name>
    <name evidence="7" type="ORF">CV019_11505</name>
</gene>
<accession>A0A2A1KCS9</accession>
<feature type="binding site" evidence="6">
    <location>
        <position position="379"/>
    </location>
    <ligand>
        <name>Zn(2+)</name>
        <dbReference type="ChEBI" id="CHEBI:29105"/>
    </ligand>
</feature>
<dbReference type="InterPro" id="IPR018752">
    <property type="entry name" value="DabA"/>
</dbReference>
<dbReference type="AlphaFoldDB" id="A0A2A1KCS9"/>
<evidence type="ECO:0000256" key="3">
    <source>
        <dbReference type="ARBA" id="ARBA00022723"/>
    </source>
</evidence>
<comment type="similarity">
    <text evidence="6">Belongs to the inorganic carbon transporter (TC 9.A.2) DabA family.</text>
</comment>
<feature type="binding site" evidence="6">
    <location>
        <position position="381"/>
    </location>
    <ligand>
        <name>Zn(2+)</name>
        <dbReference type="ChEBI" id="CHEBI:29105"/>
    </ligand>
</feature>
<dbReference type="PANTHER" id="PTHR38344:SF1">
    <property type="entry name" value="INORGANIC CARBON TRANSPORTER SUBUNIT DABA-RELATED"/>
    <property type="match status" value="1"/>
</dbReference>
<keyword evidence="1 6" id="KW-0813">Transport</keyword>
<keyword evidence="3 6" id="KW-0479">Metal-binding</keyword>
<evidence type="ECO:0000256" key="5">
    <source>
        <dbReference type="ARBA" id="ARBA00023136"/>
    </source>
</evidence>
<feature type="binding site" evidence="6">
    <location>
        <position position="561"/>
    </location>
    <ligand>
        <name>Zn(2+)</name>
        <dbReference type="ChEBI" id="CHEBI:29105"/>
    </ligand>
</feature>
<dbReference type="EMBL" id="PGWX01000388">
    <property type="protein sequence ID" value="PPJ72103.1"/>
    <property type="molecule type" value="Genomic_DNA"/>
</dbReference>
<comment type="subcellular location">
    <subcellularLocation>
        <location evidence="6">Cell membrane</location>
        <topology evidence="6">Peripheral membrane protein</topology>
    </subcellularLocation>
</comment>
<comment type="subunit">
    <text evidence="6">Forms a complex with DabB.</text>
</comment>
<dbReference type="Proteomes" id="UP000238153">
    <property type="component" value="Unassembled WGS sequence"/>
</dbReference>
<protein>
    <recommendedName>
        <fullName evidence="6">Probable inorganic carbon transporter subunit DabA</fullName>
    </recommendedName>
</protein>
<keyword evidence="4 6" id="KW-0862">Zinc</keyword>
<feature type="binding site" evidence="6">
    <location>
        <position position="576"/>
    </location>
    <ligand>
        <name>Zn(2+)</name>
        <dbReference type="ChEBI" id="CHEBI:29105"/>
    </ligand>
</feature>
<dbReference type="RefSeq" id="WP_016931201.1">
    <property type="nucleotide sequence ID" value="NZ_CABMHO010000044.1"/>
</dbReference>
<evidence type="ECO:0000313" key="8">
    <source>
        <dbReference type="Proteomes" id="UP000238153"/>
    </source>
</evidence>
<keyword evidence="5 6" id="KW-0472">Membrane</keyword>
<comment type="cofactor">
    <cofactor evidence="6">
        <name>Zn(2+)</name>
        <dbReference type="ChEBI" id="CHEBI:29105"/>
    </cofactor>
</comment>
<evidence type="ECO:0000256" key="1">
    <source>
        <dbReference type="ARBA" id="ARBA00022448"/>
    </source>
</evidence>
<evidence type="ECO:0000256" key="6">
    <source>
        <dbReference type="HAMAP-Rule" id="MF_01871"/>
    </source>
</evidence>
<keyword evidence="2 6" id="KW-1003">Cell membrane</keyword>
<evidence type="ECO:0000256" key="2">
    <source>
        <dbReference type="ARBA" id="ARBA00022475"/>
    </source>
</evidence>
<proteinExistence type="inferred from homology"/>
<dbReference type="STRING" id="1283.ShL2_02345"/>
<organism evidence="7 8">
    <name type="scientific">Staphylococcus haemolyticus</name>
    <dbReference type="NCBI Taxonomy" id="1283"/>
    <lineage>
        <taxon>Bacteria</taxon>
        <taxon>Bacillati</taxon>
        <taxon>Bacillota</taxon>
        <taxon>Bacilli</taxon>
        <taxon>Bacillales</taxon>
        <taxon>Staphylococcaceae</taxon>
        <taxon>Staphylococcus</taxon>
    </lineage>
</organism>
<dbReference type="Pfam" id="PF10070">
    <property type="entry name" value="DabA"/>
    <property type="match status" value="1"/>
</dbReference>
<dbReference type="HAMAP" id="MF_01871">
    <property type="entry name" value="DabA"/>
    <property type="match status" value="1"/>
</dbReference>
<name>A0A2A1KCS9_STAHA</name>
<comment type="function">
    <text evidence="6">Part of an energy-coupled inorganic carbon pump.</text>
</comment>
<sequence>MTITKHNIEETVKSARRVITPLSPISIFAARNPWEEMEHETFDQVAQWFKHVRDIDLYPSHASVMTALENGEIDQKLVETEVQQAIKDYNTSVPKSHIDIYCKNAMRIKDLPTNLITKEAYLKIEVSKLKRVFENEPFKYARSKSANAFNAKGESLMDELNTHIIKWSKLYLDNFQSSWTMPKREEGFYISWLHLAQHDPMLTKTQRKMIKTLPQDYREALIMALNHLDIAEDERESYLTGHFLSLPGWAGMMYYRAEQHEHEADLLTQYLAIRLTMECILLDTEKMSRPAVLNVERRIKELVSKWLYYGEMSIDDWASMSIEDQLEHLRFAHDFNPLYFKKLWLEAWEETHERELVEAIYDKSVKPVEQETQVQLAFCIDVRSEPFRRHLESEGPFETIGIAGFFGLPIRKEVLDEQFTHNSLPVMVPPAYAIKEYADRHDLNTYNQQQHSVTSMFYTFKLMKHNVLPSLLLPELSGPFLSLNTIASTLMPKKTGHFVRNFTKNWLKKPEAKLTIDREHEIYNDLPIGFTEEEQVAFTRQALQLMDLTTNFAPLIVLGGHGSVSNNNPYHASLECGACGGASSGFNAKLLAMMCNLPHVREALKNEGIVIPDSTVFVAAEHKTSIDELEFIYMPELTKEAQNALDMLNEAMPRISYKANSERLANLPGLDQDDLKDPVAEAHRFANDWSEIRPEWGLARNAEFIIGQRNITAGTNLEGRAFLHNYDWKKDTDGQLLNTIISGPALVAQWINLQYYASTVAPHFYGSGNKTTQSVTSGVGVMQGNSSDLLAGLPWQSVMAADNKIYHSPIRLLVVIQAPDQYIKDLLENNIKFKQKVDNQWVRLASIDENGSWKDW</sequence>
<dbReference type="PANTHER" id="PTHR38344">
    <property type="entry name" value="UPF0753 PROTEIN AQ_863"/>
    <property type="match status" value="1"/>
</dbReference>
<dbReference type="GO" id="GO:0008270">
    <property type="term" value="F:zinc ion binding"/>
    <property type="evidence" value="ECO:0007669"/>
    <property type="project" value="UniProtKB-UniRule"/>
</dbReference>
<reference evidence="7 8" key="1">
    <citation type="submission" date="2017-11" db="EMBL/GenBank/DDBJ databases">
        <authorList>
            <person name="Founou R.C."/>
            <person name="Founou L."/>
            <person name="Allam M."/>
            <person name="Ismail A."/>
            <person name="Essack S.Y."/>
        </authorList>
    </citation>
    <scope>NUCLEOTIDE SEQUENCE [LARGE SCALE GENOMIC DNA]</scope>
    <source>
        <strain evidence="7 8">G811N2B1</strain>
    </source>
</reference>
<dbReference type="GO" id="GO:0005886">
    <property type="term" value="C:plasma membrane"/>
    <property type="evidence" value="ECO:0007669"/>
    <property type="project" value="UniProtKB-SubCell"/>
</dbReference>
<comment type="caution">
    <text evidence="7">The sequence shown here is derived from an EMBL/GenBank/DDBJ whole genome shotgun (WGS) entry which is preliminary data.</text>
</comment>
<evidence type="ECO:0000313" key="7">
    <source>
        <dbReference type="EMBL" id="PPJ72103.1"/>
    </source>
</evidence>